<keyword evidence="3 6" id="KW-0812">Transmembrane</keyword>
<feature type="transmembrane region" description="Helical" evidence="6">
    <location>
        <begin position="96"/>
        <end position="116"/>
    </location>
</feature>
<feature type="transmembrane region" description="Helical" evidence="6">
    <location>
        <begin position="439"/>
        <end position="458"/>
    </location>
</feature>
<comment type="subcellular location">
    <subcellularLocation>
        <location evidence="1">Cell membrane</location>
        <topology evidence="1">Multi-pass membrane protein</topology>
    </subcellularLocation>
</comment>
<feature type="transmembrane region" description="Helical" evidence="6">
    <location>
        <begin position="161"/>
        <end position="184"/>
    </location>
</feature>
<feature type="transmembrane region" description="Helical" evidence="6">
    <location>
        <begin position="190"/>
        <end position="209"/>
    </location>
</feature>
<dbReference type="PANTHER" id="PTHR30250">
    <property type="entry name" value="PST FAMILY PREDICTED COLANIC ACID TRANSPORTER"/>
    <property type="match status" value="1"/>
</dbReference>
<feature type="transmembrane region" description="Helical" evidence="6">
    <location>
        <begin position="378"/>
        <end position="399"/>
    </location>
</feature>
<feature type="transmembrane region" description="Helical" evidence="6">
    <location>
        <begin position="254"/>
        <end position="275"/>
    </location>
</feature>
<feature type="transmembrane region" description="Helical" evidence="6">
    <location>
        <begin position="21"/>
        <end position="44"/>
    </location>
</feature>
<evidence type="ECO:0000256" key="6">
    <source>
        <dbReference type="SAM" id="Phobius"/>
    </source>
</evidence>
<protein>
    <submittedName>
        <fullName evidence="7">Putative membrane protein EpsK</fullName>
    </submittedName>
</protein>
<proteinExistence type="predicted"/>
<accession>A0A1U9NPB4</accession>
<evidence type="ECO:0000256" key="1">
    <source>
        <dbReference type="ARBA" id="ARBA00004651"/>
    </source>
</evidence>
<keyword evidence="2" id="KW-1003">Cell membrane</keyword>
<feature type="transmembrane region" description="Helical" evidence="6">
    <location>
        <begin position="308"/>
        <end position="330"/>
    </location>
</feature>
<keyword evidence="5 6" id="KW-0472">Membrane</keyword>
<dbReference type="OrthoDB" id="580892at2"/>
<feature type="transmembrane region" description="Helical" evidence="6">
    <location>
        <begin position="131"/>
        <end position="149"/>
    </location>
</feature>
<keyword evidence="8" id="KW-1185">Reference proteome</keyword>
<organism evidence="7 8">
    <name type="scientific">Anaerohalosphaera lusitana</name>
    <dbReference type="NCBI Taxonomy" id="1936003"/>
    <lineage>
        <taxon>Bacteria</taxon>
        <taxon>Pseudomonadati</taxon>
        <taxon>Planctomycetota</taxon>
        <taxon>Phycisphaerae</taxon>
        <taxon>Sedimentisphaerales</taxon>
        <taxon>Anaerohalosphaeraceae</taxon>
        <taxon>Anaerohalosphaera</taxon>
    </lineage>
</organism>
<dbReference type="EMBL" id="CP019791">
    <property type="protein sequence ID" value="AQT69450.1"/>
    <property type="molecule type" value="Genomic_DNA"/>
</dbReference>
<dbReference type="STRING" id="1936003.STSP2_02640"/>
<feature type="transmembrane region" description="Helical" evidence="6">
    <location>
        <begin position="230"/>
        <end position="248"/>
    </location>
</feature>
<dbReference type="Proteomes" id="UP000189674">
    <property type="component" value="Chromosome"/>
</dbReference>
<evidence type="ECO:0000256" key="5">
    <source>
        <dbReference type="ARBA" id="ARBA00023136"/>
    </source>
</evidence>
<dbReference type="KEGG" id="alus:STSP2_02640"/>
<reference evidence="8" key="1">
    <citation type="submission" date="2017-02" db="EMBL/GenBank/DDBJ databases">
        <title>Comparative genomics and description of representatives of a novel lineage of planctomycetes thriving in anoxic sediments.</title>
        <authorList>
            <person name="Spring S."/>
            <person name="Bunk B."/>
            <person name="Sproer C."/>
        </authorList>
    </citation>
    <scope>NUCLEOTIDE SEQUENCE [LARGE SCALE GENOMIC DNA]</scope>
    <source>
        <strain evidence="8">ST-NAGAB-D1</strain>
    </source>
</reference>
<gene>
    <name evidence="7" type="primary">epsK_1</name>
    <name evidence="7" type="ORF">STSP2_02640</name>
</gene>
<feature type="transmembrane region" description="Helical" evidence="6">
    <location>
        <begin position="405"/>
        <end position="427"/>
    </location>
</feature>
<dbReference type="PANTHER" id="PTHR30250:SF26">
    <property type="entry name" value="PSMA PROTEIN"/>
    <property type="match status" value="1"/>
</dbReference>
<sequence length="525" mass="57657">MNHLPKDNNLQKRPSLVLNAMSTWGPLLTNTVISLILTPLLVATLGKVDYGIWILVGSFIGYYGLLRIGVGSGILRFVPYHHARGDKQAVSETMTTAVAFFIIIGLTIALISFLISEPLGHFYSASNDLVYLIRIMGLAAAFECVFRVFDSAIRAYERWLIANLVTVIFAITRALAIAGCLYMGYGLIEIGFANLFATVGALIIAYITFKKTCKDVKLAFPLIKLGRLNGLAKFGLLTMVIKIVYTLRLANHKLIIGKMISIEAVALYAIASILIRNARLASVSPITVLFPRFSYLDGKNRKEAAVDLLVKSIRYGAIISSGIMLIVFAVSDEFIHLWLDSSFIQVVPPLMILAAGTLVEASFSATGSFLSGMGYQKLYAIITAIEGILEITIAVTITLVTDLGLTGIALSFLCTISLMHGIVMPLIIGHMQHINPLRFYTHGILIPWTILAVILMTNDHFIARQTIDNWSLLLTHVLALATAYIVPAFFLATTREEKQRIINICKTSCVMTAGWARKYFAPLTT</sequence>
<dbReference type="RefSeq" id="WP_146663135.1">
    <property type="nucleotide sequence ID" value="NZ_CP019791.1"/>
</dbReference>
<evidence type="ECO:0000313" key="8">
    <source>
        <dbReference type="Proteomes" id="UP000189674"/>
    </source>
</evidence>
<evidence type="ECO:0000256" key="2">
    <source>
        <dbReference type="ARBA" id="ARBA00022475"/>
    </source>
</evidence>
<feature type="transmembrane region" description="Helical" evidence="6">
    <location>
        <begin position="350"/>
        <end position="371"/>
    </location>
</feature>
<dbReference type="AlphaFoldDB" id="A0A1U9NPB4"/>
<name>A0A1U9NPB4_9BACT</name>
<keyword evidence="4 6" id="KW-1133">Transmembrane helix</keyword>
<evidence type="ECO:0000256" key="3">
    <source>
        <dbReference type="ARBA" id="ARBA00022692"/>
    </source>
</evidence>
<dbReference type="GO" id="GO:0005886">
    <property type="term" value="C:plasma membrane"/>
    <property type="evidence" value="ECO:0007669"/>
    <property type="project" value="UniProtKB-SubCell"/>
</dbReference>
<dbReference type="InterPro" id="IPR050833">
    <property type="entry name" value="Poly_Biosynth_Transport"/>
</dbReference>
<feature type="transmembrane region" description="Helical" evidence="6">
    <location>
        <begin position="470"/>
        <end position="492"/>
    </location>
</feature>
<evidence type="ECO:0000313" key="7">
    <source>
        <dbReference type="EMBL" id="AQT69450.1"/>
    </source>
</evidence>
<feature type="transmembrane region" description="Helical" evidence="6">
    <location>
        <begin position="50"/>
        <end position="75"/>
    </location>
</feature>
<dbReference type="Pfam" id="PF13440">
    <property type="entry name" value="Polysacc_synt_3"/>
    <property type="match status" value="1"/>
</dbReference>
<evidence type="ECO:0000256" key="4">
    <source>
        <dbReference type="ARBA" id="ARBA00022989"/>
    </source>
</evidence>